<evidence type="ECO:0000313" key="4">
    <source>
        <dbReference type="EMBL" id="OHB12486.1"/>
    </source>
</evidence>
<evidence type="ECO:0000313" key="5">
    <source>
        <dbReference type="Proteomes" id="UP000177154"/>
    </source>
</evidence>
<dbReference type="Gene3D" id="3.30.460.10">
    <property type="entry name" value="Beta Polymerase, domain 2"/>
    <property type="match status" value="1"/>
</dbReference>
<dbReference type="Pfam" id="PF01743">
    <property type="entry name" value="PolyA_pol"/>
    <property type="match status" value="1"/>
</dbReference>
<dbReference type="GO" id="GO:0006396">
    <property type="term" value="P:RNA processing"/>
    <property type="evidence" value="ECO:0007669"/>
    <property type="project" value="InterPro"/>
</dbReference>
<name>A0A1G2USZ8_9BACT</name>
<proteinExistence type="inferred from homology"/>
<dbReference type="InterPro" id="IPR002646">
    <property type="entry name" value="PolA_pol_head_dom"/>
</dbReference>
<dbReference type="GO" id="GO:0016779">
    <property type="term" value="F:nucleotidyltransferase activity"/>
    <property type="evidence" value="ECO:0007669"/>
    <property type="project" value="InterPro"/>
</dbReference>
<dbReference type="InterPro" id="IPR043519">
    <property type="entry name" value="NT_sf"/>
</dbReference>
<keyword evidence="1 2" id="KW-0808">Transferase</keyword>
<evidence type="ECO:0000256" key="2">
    <source>
        <dbReference type="RuleBase" id="RU003953"/>
    </source>
</evidence>
<dbReference type="GO" id="GO:0003723">
    <property type="term" value="F:RNA binding"/>
    <property type="evidence" value="ECO:0007669"/>
    <property type="project" value="UniProtKB-KW"/>
</dbReference>
<dbReference type="AlphaFoldDB" id="A0A1G2USZ8"/>
<gene>
    <name evidence="4" type="ORF">A2Y49_00920</name>
</gene>
<organism evidence="4 5">
    <name type="scientific">Candidatus Zambryskibacteria bacterium RIFCSPLOWO2_12_39_8</name>
    <dbReference type="NCBI Taxonomy" id="1802774"/>
    <lineage>
        <taxon>Bacteria</taxon>
        <taxon>Candidatus Zambryskiibacteriota</taxon>
    </lineage>
</organism>
<feature type="domain" description="Poly A polymerase head" evidence="3">
    <location>
        <begin position="40"/>
        <end position="81"/>
    </location>
</feature>
<comment type="similarity">
    <text evidence="2">Belongs to the tRNA nucleotidyltransferase/poly(A) polymerase family.</text>
</comment>
<accession>A0A1G2USZ8</accession>
<evidence type="ECO:0000259" key="3">
    <source>
        <dbReference type="Pfam" id="PF01743"/>
    </source>
</evidence>
<dbReference type="Proteomes" id="UP000177154">
    <property type="component" value="Unassembled WGS sequence"/>
</dbReference>
<evidence type="ECO:0000256" key="1">
    <source>
        <dbReference type="ARBA" id="ARBA00022679"/>
    </source>
</evidence>
<dbReference type="SUPFAM" id="SSF81301">
    <property type="entry name" value="Nucleotidyltransferase"/>
    <property type="match status" value="1"/>
</dbReference>
<keyword evidence="2" id="KW-0694">RNA-binding</keyword>
<comment type="caution">
    <text evidence="4">The sequence shown here is derived from an EMBL/GenBank/DDBJ whole genome shotgun (WGS) entry which is preliminary data.</text>
</comment>
<protein>
    <recommendedName>
        <fullName evidence="3">Poly A polymerase head domain-containing protein</fullName>
    </recommendedName>
</protein>
<sequence>MEKIPSNFNKEKTENTLRVENTIRELVPIDELIKIFGKDTYLIGGAVRDVIFGKNPSDLDLMSRTSPDVIRKNLEDAGFTESKEGKFIEKSYSIKKDVGVFNFLFDGMEVQVASIGDKEVSELISTADINLNCCAFALGLSEIVDKDILKEILSKELRFMNPDSVRNDPMKIVSALKQISRIPDLKISDETMKIIHDSIPTVIDFFAKNPDRRHKLKPLFGNINSGQILNLFESFDAKGIFDDIDIKKLKLNVSDAYFSNTVEELTLDMKSKLSAFVASQFGKRFDSSKLFNSKINSVAYELDDKGDVISCCLIDGERLYATSAVNSERIVKLVSDLCRNNYNVWSTISITSNHLINLCPKAGLHIVEDPNLVEKILINNYPKYKGNLIIEIKRGHTVFSKKDSDDTPQVLVMS</sequence>
<reference evidence="4 5" key="1">
    <citation type="journal article" date="2016" name="Nat. Commun.">
        <title>Thousands of microbial genomes shed light on interconnected biogeochemical processes in an aquifer system.</title>
        <authorList>
            <person name="Anantharaman K."/>
            <person name="Brown C.T."/>
            <person name="Hug L.A."/>
            <person name="Sharon I."/>
            <person name="Castelle C.J."/>
            <person name="Probst A.J."/>
            <person name="Thomas B.C."/>
            <person name="Singh A."/>
            <person name="Wilkins M.J."/>
            <person name="Karaoz U."/>
            <person name="Brodie E.L."/>
            <person name="Williams K.H."/>
            <person name="Hubbard S.S."/>
            <person name="Banfield J.F."/>
        </authorList>
    </citation>
    <scope>NUCLEOTIDE SEQUENCE [LARGE SCALE GENOMIC DNA]</scope>
</reference>
<dbReference type="EMBL" id="MHWR01000037">
    <property type="protein sequence ID" value="OHB12486.1"/>
    <property type="molecule type" value="Genomic_DNA"/>
</dbReference>